<dbReference type="SUPFAM" id="SSF82771">
    <property type="entry name" value="GIY-YIG endonuclease"/>
    <property type="match status" value="1"/>
</dbReference>
<proteinExistence type="predicted"/>
<dbReference type="AlphaFoldDB" id="A0A4Y7RRA7"/>
<evidence type="ECO:0008006" key="3">
    <source>
        <dbReference type="Google" id="ProtNLM"/>
    </source>
</evidence>
<dbReference type="Proteomes" id="UP000297597">
    <property type="component" value="Unassembled WGS sequence"/>
</dbReference>
<evidence type="ECO:0000313" key="1">
    <source>
        <dbReference type="EMBL" id="TEB10807.1"/>
    </source>
</evidence>
<dbReference type="RefSeq" id="WP_134213962.1">
    <property type="nucleotide sequence ID" value="NZ_QFFZ01000021.1"/>
</dbReference>
<dbReference type="OrthoDB" id="9789954at2"/>
<dbReference type="EMBL" id="QFFZ01000021">
    <property type="protein sequence ID" value="TEB10807.1"/>
    <property type="molecule type" value="Genomic_DNA"/>
</dbReference>
<dbReference type="Gene3D" id="3.40.1440.10">
    <property type="entry name" value="GIY-YIG endonuclease"/>
    <property type="match status" value="1"/>
</dbReference>
<sequence>MDRKKELKLQYKQMKPQMGIFMVRCKINNKYFLKATPDLRGVINGTKARLGGGFHPNLELQKEWNDFGPENFTIEILENLAYDEDESKTDYSEELALLEMIWEEKFAKENMELYKKRIPR</sequence>
<dbReference type="CDD" id="cd10451">
    <property type="entry name" value="GIY-YIG_LuxR_like"/>
    <property type="match status" value="1"/>
</dbReference>
<name>A0A4Y7RRA7_9FIRM</name>
<reference evidence="1 2" key="1">
    <citation type="journal article" date="2018" name="Environ. Microbiol.">
        <title>Novel energy conservation strategies and behaviour of Pelotomaculum schinkii driving syntrophic propionate catabolism.</title>
        <authorList>
            <person name="Hidalgo-Ahumada C.A.P."/>
            <person name="Nobu M.K."/>
            <person name="Narihiro T."/>
            <person name="Tamaki H."/>
            <person name="Liu W.T."/>
            <person name="Kamagata Y."/>
            <person name="Stams A.J.M."/>
            <person name="Imachi H."/>
            <person name="Sousa D.Z."/>
        </authorList>
    </citation>
    <scope>NUCLEOTIDE SEQUENCE [LARGE SCALE GENOMIC DNA]</scope>
    <source>
        <strain evidence="1 2">MGP</strain>
    </source>
</reference>
<organism evidence="1 2">
    <name type="scientific">Pelotomaculum propionicicum</name>
    <dbReference type="NCBI Taxonomy" id="258475"/>
    <lineage>
        <taxon>Bacteria</taxon>
        <taxon>Bacillati</taxon>
        <taxon>Bacillota</taxon>
        <taxon>Clostridia</taxon>
        <taxon>Eubacteriales</taxon>
        <taxon>Desulfotomaculaceae</taxon>
        <taxon>Pelotomaculum</taxon>
    </lineage>
</organism>
<comment type="caution">
    <text evidence="1">The sequence shown here is derived from an EMBL/GenBank/DDBJ whole genome shotgun (WGS) entry which is preliminary data.</text>
</comment>
<evidence type="ECO:0000313" key="2">
    <source>
        <dbReference type="Proteomes" id="UP000297597"/>
    </source>
</evidence>
<accession>A0A4Y7RRA7</accession>
<protein>
    <recommendedName>
        <fullName evidence="3">GIY-YIG domain-containing protein</fullName>
    </recommendedName>
</protein>
<dbReference type="InterPro" id="IPR035901">
    <property type="entry name" value="GIY-YIG_endonuc_sf"/>
</dbReference>
<keyword evidence="2" id="KW-1185">Reference proteome</keyword>
<gene>
    <name evidence="1" type="ORF">Pmgp_02122</name>
</gene>